<comment type="caution">
    <text evidence="3">The sequence shown here is derived from an EMBL/GenBank/DDBJ whole genome shotgun (WGS) entry which is preliminary data.</text>
</comment>
<dbReference type="GO" id="GO:0009103">
    <property type="term" value="P:lipopolysaccharide biosynthetic process"/>
    <property type="evidence" value="ECO:0007669"/>
    <property type="project" value="TreeGrafter"/>
</dbReference>
<reference evidence="3 4" key="1">
    <citation type="submission" date="2013-08" db="EMBL/GenBank/DDBJ databases">
        <authorList>
            <person name="Huang J."/>
            <person name="Wang G."/>
        </authorList>
    </citation>
    <scope>NUCLEOTIDE SEQUENCE [LARGE SCALE GENOMIC DNA]</scope>
    <source>
        <strain evidence="3 4">BH030004</strain>
    </source>
</reference>
<dbReference type="EMBL" id="AVPF01000004">
    <property type="protein sequence ID" value="KGX91039.1"/>
    <property type="molecule type" value="Genomic_DNA"/>
</dbReference>
<dbReference type="SUPFAM" id="SSF53756">
    <property type="entry name" value="UDP-Glycosyltransferase/glycogen phosphorylase"/>
    <property type="match status" value="1"/>
</dbReference>
<evidence type="ECO:0000259" key="2">
    <source>
        <dbReference type="Pfam" id="PF00534"/>
    </source>
</evidence>
<accession>A0A0A5GGE1</accession>
<dbReference type="GO" id="GO:0016757">
    <property type="term" value="F:glycosyltransferase activity"/>
    <property type="evidence" value="ECO:0007669"/>
    <property type="project" value="InterPro"/>
</dbReference>
<organism evidence="3 4">
    <name type="scientific">Pontibacillus marinus BH030004 = DSM 16465</name>
    <dbReference type="NCBI Taxonomy" id="1385511"/>
    <lineage>
        <taxon>Bacteria</taxon>
        <taxon>Bacillati</taxon>
        <taxon>Bacillota</taxon>
        <taxon>Bacilli</taxon>
        <taxon>Bacillales</taxon>
        <taxon>Bacillaceae</taxon>
        <taxon>Pontibacillus</taxon>
    </lineage>
</organism>
<gene>
    <name evidence="3" type="ORF">N783_13505</name>
</gene>
<keyword evidence="1" id="KW-0808">Transferase</keyword>
<dbReference type="PANTHER" id="PTHR46401">
    <property type="entry name" value="GLYCOSYLTRANSFERASE WBBK-RELATED"/>
    <property type="match status" value="1"/>
</dbReference>
<dbReference type="PANTHER" id="PTHR46401:SF2">
    <property type="entry name" value="GLYCOSYLTRANSFERASE WBBK-RELATED"/>
    <property type="match status" value="1"/>
</dbReference>
<dbReference type="OrthoDB" id="9785185at2"/>
<evidence type="ECO:0000313" key="4">
    <source>
        <dbReference type="Proteomes" id="UP000030403"/>
    </source>
</evidence>
<dbReference type="eggNOG" id="COG0438">
    <property type="taxonomic scope" value="Bacteria"/>
</dbReference>
<protein>
    <recommendedName>
        <fullName evidence="2">Glycosyl transferase family 1 domain-containing protein</fullName>
    </recommendedName>
</protein>
<dbReference type="Proteomes" id="UP000030403">
    <property type="component" value="Unassembled WGS sequence"/>
</dbReference>
<name>A0A0A5GGE1_9BACI</name>
<keyword evidence="4" id="KW-1185">Reference proteome</keyword>
<sequence>MNLHIYSASASLDFGHGKEYVENVVNKLSILNQQENRFDNIYLYTSKLSSKIDLDDNITLQERSSSISLDKQIYKNKYKKMWRFMYGIDRIRYYSDLYNLILKNIRDGDKIYLVEYEYFSLFLNNRLLRKNPIITLHTMDFSKNLYSFTESLYKKISGYLNKKTFKYSKRIIVHGEYIRNSLVEEHRELEGKVRVANYGIYQYSDFINKEKAINLLKEKYNFNISSNKINLLIFGVIRTNKGILRFIREFKKIENVKDFNLLIVGKSYDLNEELIYDEINNYENIYWINTYIPDSDIEIFNKLADYLVLPYLENMNSQSGPLKLAMGYELPVLSTKYGEIGNFTLNYKVGEVFDTTNYLDFQFALDQLVQKNRNEYVENIKKVKKQMSWDEMAYTIWDAIVN</sequence>
<dbReference type="Pfam" id="PF00534">
    <property type="entry name" value="Glycos_transf_1"/>
    <property type="match status" value="1"/>
</dbReference>
<evidence type="ECO:0000256" key="1">
    <source>
        <dbReference type="ARBA" id="ARBA00022679"/>
    </source>
</evidence>
<feature type="domain" description="Glycosyl transferase family 1" evidence="2">
    <location>
        <begin position="222"/>
        <end position="382"/>
    </location>
</feature>
<dbReference type="RefSeq" id="WP_027447769.1">
    <property type="nucleotide sequence ID" value="NZ_AVPF01000004.1"/>
</dbReference>
<dbReference type="AlphaFoldDB" id="A0A0A5GGE1"/>
<dbReference type="Gene3D" id="3.40.50.2000">
    <property type="entry name" value="Glycogen Phosphorylase B"/>
    <property type="match status" value="2"/>
</dbReference>
<dbReference type="STRING" id="1385511.GCA_000425225_00279"/>
<evidence type="ECO:0000313" key="3">
    <source>
        <dbReference type="EMBL" id="KGX91039.1"/>
    </source>
</evidence>
<dbReference type="CDD" id="cd03801">
    <property type="entry name" value="GT4_PimA-like"/>
    <property type="match status" value="1"/>
</dbReference>
<proteinExistence type="predicted"/>
<dbReference type="InterPro" id="IPR001296">
    <property type="entry name" value="Glyco_trans_1"/>
</dbReference>